<feature type="transmembrane region" description="Helical" evidence="1">
    <location>
        <begin position="12"/>
        <end position="32"/>
    </location>
</feature>
<reference evidence="3" key="1">
    <citation type="submission" date="2022-07" db="EMBL/GenBank/DDBJ databases">
        <title>Genome sequencing of Photobacterium atrarenae GJH2-4.</title>
        <authorList>
            <person name="Park S.-J."/>
        </authorList>
    </citation>
    <scope>NUCLEOTIDE SEQUENCE</scope>
    <source>
        <strain evidence="3">GJH2-4</strain>
    </source>
</reference>
<feature type="transmembrane region" description="Helical" evidence="1">
    <location>
        <begin position="90"/>
        <end position="107"/>
    </location>
</feature>
<name>A0ABY5GK49_9GAMM</name>
<keyword evidence="1" id="KW-0472">Membrane</keyword>
<feature type="transmembrane region" description="Helical" evidence="1">
    <location>
        <begin position="191"/>
        <end position="213"/>
    </location>
</feature>
<feature type="transmembrane region" description="Helical" evidence="1">
    <location>
        <begin position="162"/>
        <end position="179"/>
    </location>
</feature>
<dbReference type="Pfam" id="PF07885">
    <property type="entry name" value="Ion_trans_2"/>
    <property type="match status" value="1"/>
</dbReference>
<keyword evidence="1" id="KW-1133">Transmembrane helix</keyword>
<keyword evidence="4" id="KW-1185">Reference proteome</keyword>
<keyword evidence="1" id="KW-0812">Transmembrane</keyword>
<dbReference type="Proteomes" id="UP001057998">
    <property type="component" value="Chromosome 1"/>
</dbReference>
<accession>A0ABY5GK49</accession>
<feature type="domain" description="Potassium channel" evidence="2">
    <location>
        <begin position="134"/>
        <end position="211"/>
    </location>
</feature>
<evidence type="ECO:0000259" key="2">
    <source>
        <dbReference type="Pfam" id="PF07885"/>
    </source>
</evidence>
<sequence length="225" mass="24991">MGRTISAKNNFFYLTASLIILLISATLAQALSGSWFDWVLKGVTLFNFAVCLISLQVEKIWFRLLIVIAAGWAIVSVCKLFFPFRQMDTLILLLMLCFFLGTFKIIARKILFTGSIDVNKVVGSVALFLLLGLMWAMVYLIILEFSPQAFTGMTQLPWGENFANVTYFSFVTLTTLGYGDISPLSEIARVAVYLEAIAGIFYMAIVVASLVGASQQHRGEKQDPP</sequence>
<feature type="transmembrane region" description="Helical" evidence="1">
    <location>
        <begin position="64"/>
        <end position="84"/>
    </location>
</feature>
<dbReference type="InterPro" id="IPR013099">
    <property type="entry name" value="K_chnl_dom"/>
</dbReference>
<dbReference type="Gene3D" id="1.10.287.70">
    <property type="match status" value="1"/>
</dbReference>
<evidence type="ECO:0000256" key="1">
    <source>
        <dbReference type="SAM" id="Phobius"/>
    </source>
</evidence>
<dbReference type="RefSeq" id="WP_255390255.1">
    <property type="nucleotide sequence ID" value="NZ_CP101508.1"/>
</dbReference>
<gene>
    <name evidence="3" type="ORF">NNL38_06790</name>
</gene>
<feature type="transmembrane region" description="Helical" evidence="1">
    <location>
        <begin position="119"/>
        <end position="142"/>
    </location>
</feature>
<protein>
    <submittedName>
        <fullName evidence="3">Ion channel</fullName>
    </submittedName>
</protein>
<organism evidence="3 4">
    <name type="scientific">Photobacterium atrarenae</name>
    <dbReference type="NCBI Taxonomy" id="865757"/>
    <lineage>
        <taxon>Bacteria</taxon>
        <taxon>Pseudomonadati</taxon>
        <taxon>Pseudomonadota</taxon>
        <taxon>Gammaproteobacteria</taxon>
        <taxon>Vibrionales</taxon>
        <taxon>Vibrionaceae</taxon>
        <taxon>Photobacterium</taxon>
    </lineage>
</organism>
<dbReference type="EMBL" id="CP101508">
    <property type="protein sequence ID" value="UTV28932.1"/>
    <property type="molecule type" value="Genomic_DNA"/>
</dbReference>
<dbReference type="SUPFAM" id="SSF81324">
    <property type="entry name" value="Voltage-gated potassium channels"/>
    <property type="match status" value="1"/>
</dbReference>
<proteinExistence type="predicted"/>
<evidence type="ECO:0000313" key="3">
    <source>
        <dbReference type="EMBL" id="UTV28932.1"/>
    </source>
</evidence>
<evidence type="ECO:0000313" key="4">
    <source>
        <dbReference type="Proteomes" id="UP001057998"/>
    </source>
</evidence>